<sequence length="483" mass="54818">MANEEGSSSNNTNRTICMERYEVGKVLGKGKFSVVKLACNVVTGDKVAIKIFDKEQLLKGRSGRIKSLVKKKVCQLPLLLLYAIILLTKCSVPLHLDLNFGHTHNTGYITGVATLTNHRHPLTNTLSQSHGYQEKHIHRNGTFSPRETSQRSLTGMNELQAKKYFHQLICALDHCHSKGVYHRDIKPENLLVGDNGVLKLSDFGLSALLHQADKKGLFHSPYGTPQYAAPEVIESYGYEGPKADIWACGVTLFFLVAGYLPFTADNSSSLYKKIRDADYTLPHFFSRDLKRLVGRMLDPNPVRRITIDDMYQDLWFITNYQPLRFSKESVSFDYDSPDLPAEKEERGSSSEAPIMNAFEISSTYLGFNLIGNLFSKVHVKLETSFISKSPILDIVGEIEYRTARLGFEVQRKNYQININSKEELARRKGHLSIVTKVYEMVSPYYMVVVRNASGDNLQFHEFCEQLYAELRNIIWKTEPLQNG</sequence>
<feature type="binding site" evidence="9">
    <location>
        <position position="50"/>
    </location>
    <ligand>
        <name>ATP</name>
        <dbReference type="ChEBI" id="CHEBI:30616"/>
    </ligand>
</feature>
<comment type="function">
    <text evidence="8">CIPK serine-threonine protein kinases interact with CBL proteins. Binding of a CBL protein to the regulatory NAF domain of CIPK protein lead to the activation of the kinase in a calcium-dependent manner.</text>
</comment>
<dbReference type="SUPFAM" id="SSF56112">
    <property type="entry name" value="Protein kinase-like (PK-like)"/>
    <property type="match status" value="1"/>
</dbReference>
<evidence type="ECO:0000313" key="12">
    <source>
        <dbReference type="EMBL" id="QCD83416.1"/>
    </source>
</evidence>
<keyword evidence="5 9" id="KW-0547">Nucleotide-binding</keyword>
<gene>
    <name evidence="12" type="ORF">DEO72_LG2g3760</name>
</gene>
<evidence type="ECO:0000256" key="3">
    <source>
        <dbReference type="ARBA" id="ARBA00022527"/>
    </source>
</evidence>
<dbReference type="InterPro" id="IPR011009">
    <property type="entry name" value="Kinase-like_dom_sf"/>
</dbReference>
<keyword evidence="13" id="KW-1185">Reference proteome</keyword>
<accession>A0A4D6L4K4</accession>
<dbReference type="PROSITE" id="PS00107">
    <property type="entry name" value="PROTEIN_KINASE_ATP"/>
    <property type="match status" value="1"/>
</dbReference>
<dbReference type="PANTHER" id="PTHR43895:SF123">
    <property type="entry name" value="NON-SPECIFIC SERINE_THREONINE PROTEIN KINASE"/>
    <property type="match status" value="1"/>
</dbReference>
<dbReference type="SMART" id="SM00220">
    <property type="entry name" value="S_TKc"/>
    <property type="match status" value="1"/>
</dbReference>
<feature type="domain" description="Protein kinase" evidence="11">
    <location>
        <begin position="21"/>
        <end position="316"/>
    </location>
</feature>
<dbReference type="FunFam" id="1.10.510.10:FF:000571">
    <property type="entry name" value="Maternal embryonic leucine zipper kinase"/>
    <property type="match status" value="1"/>
</dbReference>
<dbReference type="Proteomes" id="UP000501690">
    <property type="component" value="Linkage Group LG2"/>
</dbReference>
<organism evidence="12 13">
    <name type="scientific">Vigna unguiculata</name>
    <name type="common">Cowpea</name>
    <dbReference type="NCBI Taxonomy" id="3917"/>
    <lineage>
        <taxon>Eukaryota</taxon>
        <taxon>Viridiplantae</taxon>
        <taxon>Streptophyta</taxon>
        <taxon>Embryophyta</taxon>
        <taxon>Tracheophyta</taxon>
        <taxon>Spermatophyta</taxon>
        <taxon>Magnoliopsida</taxon>
        <taxon>eudicotyledons</taxon>
        <taxon>Gunneridae</taxon>
        <taxon>Pentapetalae</taxon>
        <taxon>rosids</taxon>
        <taxon>fabids</taxon>
        <taxon>Fabales</taxon>
        <taxon>Fabaceae</taxon>
        <taxon>Papilionoideae</taxon>
        <taxon>50 kb inversion clade</taxon>
        <taxon>NPAAA clade</taxon>
        <taxon>indigoferoid/millettioid clade</taxon>
        <taxon>Phaseoleae</taxon>
        <taxon>Vigna</taxon>
    </lineage>
</organism>
<proteinExistence type="inferred from homology"/>
<protein>
    <submittedName>
        <fullName evidence="12">Protein kinase</fullName>
    </submittedName>
</protein>
<comment type="similarity">
    <text evidence="2">Belongs to the protein kinase superfamily. CAMK Ser/Thr protein kinase family. SNF1 subfamily.</text>
</comment>
<evidence type="ECO:0000256" key="1">
    <source>
        <dbReference type="ARBA" id="ARBA00001936"/>
    </source>
</evidence>
<evidence type="ECO:0000256" key="6">
    <source>
        <dbReference type="ARBA" id="ARBA00022777"/>
    </source>
</evidence>
<dbReference type="InterPro" id="IPR008271">
    <property type="entry name" value="Ser/Thr_kinase_AS"/>
</dbReference>
<dbReference type="GO" id="GO:0004674">
    <property type="term" value="F:protein serine/threonine kinase activity"/>
    <property type="evidence" value="ECO:0007669"/>
    <property type="project" value="UniProtKB-KW"/>
</dbReference>
<dbReference type="PROSITE" id="PS00108">
    <property type="entry name" value="PROTEIN_KINASE_ST"/>
    <property type="match status" value="1"/>
</dbReference>
<evidence type="ECO:0000256" key="2">
    <source>
        <dbReference type="ARBA" id="ARBA00006234"/>
    </source>
</evidence>
<dbReference type="GO" id="GO:0007165">
    <property type="term" value="P:signal transduction"/>
    <property type="evidence" value="ECO:0007669"/>
    <property type="project" value="InterPro"/>
</dbReference>
<reference evidence="12 13" key="1">
    <citation type="submission" date="2019-04" db="EMBL/GenBank/DDBJ databases">
        <title>An improved genome assembly and genetic linkage map for asparagus bean, Vigna unguiculata ssp. sesquipedialis.</title>
        <authorList>
            <person name="Xia Q."/>
            <person name="Zhang R."/>
            <person name="Dong Y."/>
        </authorList>
    </citation>
    <scope>NUCLEOTIDE SEQUENCE [LARGE SCALE GENOMIC DNA]</scope>
    <source>
        <tissue evidence="12">Leaf</tissue>
    </source>
</reference>
<evidence type="ECO:0000259" key="11">
    <source>
        <dbReference type="PROSITE" id="PS50011"/>
    </source>
</evidence>
<dbReference type="Gene3D" id="3.30.200.20">
    <property type="entry name" value="Phosphorylase Kinase, domain 1"/>
    <property type="match status" value="1"/>
</dbReference>
<dbReference type="EMBL" id="CP039346">
    <property type="protein sequence ID" value="QCD83416.1"/>
    <property type="molecule type" value="Genomic_DNA"/>
</dbReference>
<dbReference type="AlphaFoldDB" id="A0A4D6L4K4"/>
<dbReference type="InterPro" id="IPR017441">
    <property type="entry name" value="Protein_kinase_ATP_BS"/>
</dbReference>
<keyword evidence="3 10" id="KW-0723">Serine/threonine-protein kinase</keyword>
<dbReference type="InterPro" id="IPR004041">
    <property type="entry name" value="NAF_dom"/>
</dbReference>
<evidence type="ECO:0000256" key="9">
    <source>
        <dbReference type="PROSITE-ProRule" id="PRU10141"/>
    </source>
</evidence>
<keyword evidence="6 12" id="KW-0418">Kinase</keyword>
<dbReference type="PROSITE" id="PS50011">
    <property type="entry name" value="PROTEIN_KINASE_DOM"/>
    <property type="match status" value="1"/>
</dbReference>
<evidence type="ECO:0000256" key="5">
    <source>
        <dbReference type="ARBA" id="ARBA00022741"/>
    </source>
</evidence>
<dbReference type="GO" id="GO:0005524">
    <property type="term" value="F:ATP binding"/>
    <property type="evidence" value="ECO:0007669"/>
    <property type="project" value="UniProtKB-UniRule"/>
</dbReference>
<evidence type="ECO:0000256" key="10">
    <source>
        <dbReference type="RuleBase" id="RU000304"/>
    </source>
</evidence>
<dbReference type="Pfam" id="PF03822">
    <property type="entry name" value="NAF"/>
    <property type="match status" value="1"/>
</dbReference>
<keyword evidence="4" id="KW-0808">Transferase</keyword>
<dbReference type="PANTHER" id="PTHR43895">
    <property type="entry name" value="CALCIUM/CALMODULIN-DEPENDENT PROTEIN KINASE KINASE-RELATED"/>
    <property type="match status" value="1"/>
</dbReference>
<evidence type="ECO:0000256" key="4">
    <source>
        <dbReference type="ARBA" id="ARBA00022679"/>
    </source>
</evidence>
<dbReference type="Pfam" id="PF00069">
    <property type="entry name" value="Pkinase"/>
    <property type="match status" value="1"/>
</dbReference>
<evidence type="ECO:0000256" key="8">
    <source>
        <dbReference type="ARBA" id="ARBA00058225"/>
    </source>
</evidence>
<evidence type="ECO:0000313" key="13">
    <source>
        <dbReference type="Proteomes" id="UP000501690"/>
    </source>
</evidence>
<dbReference type="Gene3D" id="1.10.510.10">
    <property type="entry name" value="Transferase(Phosphotransferase) domain 1"/>
    <property type="match status" value="1"/>
</dbReference>
<dbReference type="Gene3D" id="3.30.310.80">
    <property type="entry name" value="Kinase associated domain 1, KA1"/>
    <property type="match status" value="1"/>
</dbReference>
<dbReference type="CDD" id="cd12195">
    <property type="entry name" value="CIPK_C"/>
    <property type="match status" value="1"/>
</dbReference>
<comment type="cofactor">
    <cofactor evidence="1">
        <name>Mn(2+)</name>
        <dbReference type="ChEBI" id="CHEBI:29035"/>
    </cofactor>
</comment>
<dbReference type="InterPro" id="IPR000719">
    <property type="entry name" value="Prot_kinase_dom"/>
</dbReference>
<name>A0A4D6L4K4_VIGUN</name>
<evidence type="ECO:0000256" key="7">
    <source>
        <dbReference type="ARBA" id="ARBA00022840"/>
    </source>
</evidence>
<keyword evidence="7 9" id="KW-0067">ATP-binding</keyword>